<gene>
    <name evidence="1" type="ORF">HMPREF1991_02571</name>
</gene>
<dbReference type="Proteomes" id="UP000027442">
    <property type="component" value="Unassembled WGS sequence"/>
</dbReference>
<evidence type="ECO:0000313" key="1">
    <source>
        <dbReference type="EMBL" id="KDR51346.1"/>
    </source>
</evidence>
<accession>A0A069QNC2</accession>
<dbReference type="PATRIC" id="fig|1122985.7.peg.2661"/>
<reference evidence="1 2" key="1">
    <citation type="submission" date="2013-08" db="EMBL/GenBank/DDBJ databases">
        <authorList>
            <person name="Weinstock G."/>
            <person name="Sodergren E."/>
            <person name="Wylie T."/>
            <person name="Fulton L."/>
            <person name="Fulton R."/>
            <person name="Fronick C."/>
            <person name="O'Laughlin M."/>
            <person name="Godfrey J."/>
            <person name="Miner T."/>
            <person name="Herter B."/>
            <person name="Appelbaum E."/>
            <person name="Cordes M."/>
            <person name="Lek S."/>
            <person name="Wollam A."/>
            <person name="Pepin K.H."/>
            <person name="Palsikar V.B."/>
            <person name="Mitreva M."/>
            <person name="Wilson R.K."/>
        </authorList>
    </citation>
    <scope>NUCLEOTIDE SEQUENCE [LARGE SCALE GENOMIC DNA]</scope>
    <source>
        <strain evidence="1 2">ATCC 15930</strain>
    </source>
</reference>
<protein>
    <submittedName>
        <fullName evidence="1">Uncharacterized protein</fullName>
    </submittedName>
</protein>
<organism evidence="1 2">
    <name type="scientific">Hoylesella loescheii DSM 19665 = JCM 12249 = ATCC 15930</name>
    <dbReference type="NCBI Taxonomy" id="1122985"/>
    <lineage>
        <taxon>Bacteria</taxon>
        <taxon>Pseudomonadati</taxon>
        <taxon>Bacteroidota</taxon>
        <taxon>Bacteroidia</taxon>
        <taxon>Bacteroidales</taxon>
        <taxon>Prevotellaceae</taxon>
        <taxon>Hoylesella</taxon>
    </lineage>
</organism>
<sequence length="43" mass="4799">MVYLQQSVTTSRCLLLKDTMRAKTDVASAASIPLKRQNYGIIL</sequence>
<evidence type="ECO:0000313" key="2">
    <source>
        <dbReference type="Proteomes" id="UP000027442"/>
    </source>
</evidence>
<keyword evidence="2" id="KW-1185">Reference proteome</keyword>
<comment type="caution">
    <text evidence="1">The sequence shown here is derived from an EMBL/GenBank/DDBJ whole genome shotgun (WGS) entry which is preliminary data.</text>
</comment>
<dbReference type="EMBL" id="JNGW01000112">
    <property type="protein sequence ID" value="KDR51346.1"/>
    <property type="molecule type" value="Genomic_DNA"/>
</dbReference>
<proteinExistence type="predicted"/>
<name>A0A069QNC2_HOYLO</name>
<dbReference type="AlphaFoldDB" id="A0A069QNC2"/>
<dbReference type="HOGENOM" id="CLU_3237668_0_0_10"/>